<dbReference type="VEuPathDB" id="FungiDB:BTJ68_10807"/>
<dbReference type="AlphaFoldDB" id="A0A3M7HDZ5"/>
<dbReference type="InterPro" id="IPR039483">
    <property type="entry name" value="Meu6_PH_dom"/>
</dbReference>
<feature type="compositionally biased region" description="Low complexity" evidence="1">
    <location>
        <begin position="489"/>
        <end position="502"/>
    </location>
</feature>
<gene>
    <name evidence="3" type="ORF">D0860_03356</name>
</gene>
<evidence type="ECO:0000313" key="3">
    <source>
        <dbReference type="EMBL" id="RMZ11519.1"/>
    </source>
</evidence>
<dbReference type="Pfam" id="PF15406">
    <property type="entry name" value="PH_6"/>
    <property type="match status" value="1"/>
</dbReference>
<organism evidence="3 4">
    <name type="scientific">Hortaea werneckii</name>
    <name type="common">Black yeast</name>
    <name type="synonym">Cladosporium werneckii</name>
    <dbReference type="NCBI Taxonomy" id="91943"/>
    <lineage>
        <taxon>Eukaryota</taxon>
        <taxon>Fungi</taxon>
        <taxon>Dikarya</taxon>
        <taxon>Ascomycota</taxon>
        <taxon>Pezizomycotina</taxon>
        <taxon>Dothideomycetes</taxon>
        <taxon>Dothideomycetidae</taxon>
        <taxon>Mycosphaerellales</taxon>
        <taxon>Teratosphaeriaceae</taxon>
        <taxon>Hortaea</taxon>
    </lineage>
</organism>
<evidence type="ECO:0000259" key="2">
    <source>
        <dbReference type="Pfam" id="PF15406"/>
    </source>
</evidence>
<sequence length="715" mass="76019">MSAVPETTPATQPAVEATEPTTTTTTTNTAATPTEPETFTSAPETPAQAEEAAKEAKPETEAPKEESKEEAKEDAAAPAEEKKTEEKTEEKPVEPITEGQLAYKGPGLLKSLVPSKKEFWLSDEKVTPQKMDSYMRGEKPEVSNPVVAWASESGKGLLFFNKKGETDRSRPQSVLPLYDASELKKASPHEITFDISGHKHTLKASSDAERDGWFMSIERAMEMGKAEKETIRGSEGYKAELEKLSKYNVSMERNEILTMPADKPNAGAGAVAGASTARSKSQPKKSTDGEKADKAEEPQRTGSEADEEAEKKQKSRSTSRGMFNKLKGKKDEVATKAEEKKEEKKEEHEEKKAEKEEAKADKEAEKASEPAAAAPAVDAPSTGMSAGDAAWWSDADTRTAEGAAAAPVEDKQEPAAESGAAAKEDAPAAKPEEKAAKQNKRSSIFGRMSSGFSGFKSPSKEKSEKEAELKPEVPAKDNAVSESAPQIPEPATETTETPAANAEAEKADSKPAEAAEKKPEETTQQKGFLSGLPFMNKRNRSVSPSANATETPAKEESAPVEPTTVAAPDETIKPAAAETPATDSNAEKADEKPAEKVEEPKAPAESTPNKRSSMFGNIGRRASKAFKGMQSPTKKENAAPAAAETKKEESTAEGAATKSDEDKPAVNGESKATEPSTEQKPAETIGDVVPGAVNVGETEHQQPQQQAPPAVAASA</sequence>
<feature type="region of interest" description="Disordered" evidence="1">
    <location>
        <begin position="1"/>
        <end position="104"/>
    </location>
</feature>
<feature type="domain" description="Meiotic expression up-regulated protein 6 PH" evidence="2">
    <location>
        <begin position="115"/>
        <end position="218"/>
    </location>
</feature>
<feature type="compositionally biased region" description="Low complexity" evidence="1">
    <location>
        <begin position="701"/>
        <end position="715"/>
    </location>
</feature>
<evidence type="ECO:0000313" key="4">
    <source>
        <dbReference type="Proteomes" id="UP000280598"/>
    </source>
</evidence>
<feature type="compositionally biased region" description="Basic and acidic residues" evidence="1">
    <location>
        <begin position="458"/>
        <end position="475"/>
    </location>
</feature>
<name>A0A3M7HDZ5_HORWE</name>
<dbReference type="PANTHER" id="PTHR42073:SF1">
    <property type="entry name" value="MEIOTIC EXPRESSION UP-REGULATED PROTEIN 6"/>
    <property type="match status" value="1"/>
</dbReference>
<comment type="caution">
    <text evidence="3">The sequence shown here is derived from an EMBL/GenBank/DDBJ whole genome shotgun (WGS) entry which is preliminary data.</text>
</comment>
<feature type="compositionally biased region" description="Basic and acidic residues" evidence="1">
    <location>
        <begin position="51"/>
        <end position="93"/>
    </location>
</feature>
<evidence type="ECO:0000256" key="1">
    <source>
        <dbReference type="SAM" id="MobiDB-lite"/>
    </source>
</evidence>
<accession>A0A3M7HDZ5</accession>
<dbReference type="Proteomes" id="UP000280598">
    <property type="component" value="Unassembled WGS sequence"/>
</dbReference>
<feature type="compositionally biased region" description="Low complexity" evidence="1">
    <location>
        <begin position="1"/>
        <end position="50"/>
    </location>
</feature>
<reference evidence="3 4" key="1">
    <citation type="journal article" date="2018" name="BMC Genomics">
        <title>Genomic evidence for intraspecific hybridization in a clonal and extremely halotolerant yeast.</title>
        <authorList>
            <person name="Gostincar C."/>
            <person name="Stajich J.E."/>
            <person name="Zupancic J."/>
            <person name="Zalar P."/>
            <person name="Gunde-Cimerman N."/>
        </authorList>
    </citation>
    <scope>NUCLEOTIDE SEQUENCE [LARGE SCALE GENOMIC DNA]</scope>
    <source>
        <strain evidence="3 4">EXF-562</strain>
    </source>
</reference>
<feature type="compositionally biased region" description="Polar residues" evidence="1">
    <location>
        <begin position="541"/>
        <end position="550"/>
    </location>
</feature>
<protein>
    <recommendedName>
        <fullName evidence="2">Meiotic expression up-regulated protein 6 PH domain-containing protein</fullName>
    </recommendedName>
</protein>
<dbReference type="PANTHER" id="PTHR42073">
    <property type="entry name" value="MEIOTIC EXPRESSION UP-REGULATED PROTEIN 6"/>
    <property type="match status" value="1"/>
</dbReference>
<dbReference type="EMBL" id="QWIS01000052">
    <property type="protein sequence ID" value="RMZ11519.1"/>
    <property type="molecule type" value="Genomic_DNA"/>
</dbReference>
<feature type="compositionally biased region" description="Polar residues" evidence="1">
    <location>
        <begin position="606"/>
        <end position="615"/>
    </location>
</feature>
<feature type="compositionally biased region" description="Basic and acidic residues" evidence="1">
    <location>
        <begin position="422"/>
        <end position="436"/>
    </location>
</feature>
<proteinExistence type="predicted"/>
<dbReference type="InterPro" id="IPR039712">
    <property type="entry name" value="Meu6"/>
</dbReference>
<feature type="compositionally biased region" description="Basic and acidic residues" evidence="1">
    <location>
        <begin position="585"/>
        <end position="602"/>
    </location>
</feature>
<feature type="compositionally biased region" description="Low complexity" evidence="1">
    <location>
        <begin position="369"/>
        <end position="406"/>
    </location>
</feature>
<feature type="compositionally biased region" description="Basic and acidic residues" evidence="1">
    <location>
        <begin position="503"/>
        <end position="523"/>
    </location>
</feature>
<feature type="region of interest" description="Disordered" evidence="1">
    <location>
        <begin position="258"/>
        <end position="715"/>
    </location>
</feature>
<feature type="compositionally biased region" description="Basic and acidic residues" evidence="1">
    <location>
        <begin position="285"/>
        <end position="299"/>
    </location>
</feature>
<feature type="compositionally biased region" description="Basic and acidic residues" evidence="1">
    <location>
        <begin position="329"/>
        <end position="368"/>
    </location>
</feature>